<keyword evidence="1" id="KW-1133">Transmembrane helix</keyword>
<feature type="transmembrane region" description="Helical" evidence="1">
    <location>
        <begin position="71"/>
        <end position="94"/>
    </location>
</feature>
<organism evidence="2 3">
    <name type="scientific">Portunus trituberculatus</name>
    <name type="common">Swimming crab</name>
    <name type="synonym">Neptunus trituberculatus</name>
    <dbReference type="NCBI Taxonomy" id="210409"/>
    <lineage>
        <taxon>Eukaryota</taxon>
        <taxon>Metazoa</taxon>
        <taxon>Ecdysozoa</taxon>
        <taxon>Arthropoda</taxon>
        <taxon>Crustacea</taxon>
        <taxon>Multicrustacea</taxon>
        <taxon>Malacostraca</taxon>
        <taxon>Eumalacostraca</taxon>
        <taxon>Eucarida</taxon>
        <taxon>Decapoda</taxon>
        <taxon>Pleocyemata</taxon>
        <taxon>Brachyura</taxon>
        <taxon>Eubrachyura</taxon>
        <taxon>Portunoidea</taxon>
        <taxon>Portunidae</taxon>
        <taxon>Portuninae</taxon>
        <taxon>Portunus</taxon>
    </lineage>
</organism>
<dbReference type="Proteomes" id="UP000324222">
    <property type="component" value="Unassembled WGS sequence"/>
</dbReference>
<name>A0A5B7HPZ7_PORTR</name>
<comment type="caution">
    <text evidence="2">The sequence shown here is derived from an EMBL/GenBank/DDBJ whole genome shotgun (WGS) entry which is preliminary data.</text>
</comment>
<dbReference type="AlphaFoldDB" id="A0A5B7HPZ7"/>
<dbReference type="EMBL" id="VSRR010031675">
    <property type="protein sequence ID" value="MPC70768.1"/>
    <property type="molecule type" value="Genomic_DNA"/>
</dbReference>
<feature type="transmembrane region" description="Helical" evidence="1">
    <location>
        <begin position="114"/>
        <end position="131"/>
    </location>
</feature>
<sequence>MSSISPAIGCTSVCHPSICHVRTFINVSPVMGTFILSTWLASAAAPPPGLLKVIHHRPSTLHPFQRANEYLVTLLFHFLLLLLLILIIFVFLMFSNFFVYFLNESLAKLDCWCLQYSIVVIYLFFCYHFRIT</sequence>
<evidence type="ECO:0000313" key="3">
    <source>
        <dbReference type="Proteomes" id="UP000324222"/>
    </source>
</evidence>
<keyword evidence="1" id="KW-0812">Transmembrane</keyword>
<reference evidence="2 3" key="1">
    <citation type="submission" date="2019-05" db="EMBL/GenBank/DDBJ databases">
        <title>Another draft genome of Portunus trituberculatus and its Hox gene families provides insights of decapod evolution.</title>
        <authorList>
            <person name="Jeong J.-H."/>
            <person name="Song I."/>
            <person name="Kim S."/>
            <person name="Choi T."/>
            <person name="Kim D."/>
            <person name="Ryu S."/>
            <person name="Kim W."/>
        </authorList>
    </citation>
    <scope>NUCLEOTIDE SEQUENCE [LARGE SCALE GENOMIC DNA]</scope>
    <source>
        <tissue evidence="2">Muscle</tissue>
    </source>
</reference>
<accession>A0A5B7HPZ7</accession>
<protein>
    <submittedName>
        <fullName evidence="2">Uncharacterized protein</fullName>
    </submittedName>
</protein>
<keyword evidence="3" id="KW-1185">Reference proteome</keyword>
<proteinExistence type="predicted"/>
<gene>
    <name evidence="2" type="ORF">E2C01_065025</name>
</gene>
<evidence type="ECO:0000256" key="1">
    <source>
        <dbReference type="SAM" id="Phobius"/>
    </source>
</evidence>
<evidence type="ECO:0000313" key="2">
    <source>
        <dbReference type="EMBL" id="MPC70768.1"/>
    </source>
</evidence>
<keyword evidence="1" id="KW-0472">Membrane</keyword>